<evidence type="ECO:0000313" key="1">
    <source>
        <dbReference type="EMBL" id="GMA89054.1"/>
    </source>
</evidence>
<evidence type="ECO:0000313" key="2">
    <source>
        <dbReference type="Proteomes" id="UP001157017"/>
    </source>
</evidence>
<accession>A0ABQ6JMC5</accession>
<dbReference type="PROSITE" id="PS51274">
    <property type="entry name" value="GATASE_COBBQ"/>
    <property type="match status" value="1"/>
</dbReference>
<organism evidence="1 2">
    <name type="scientific">Angustibacter aerolatus</name>
    <dbReference type="NCBI Taxonomy" id="1162965"/>
    <lineage>
        <taxon>Bacteria</taxon>
        <taxon>Bacillati</taxon>
        <taxon>Actinomycetota</taxon>
        <taxon>Actinomycetes</taxon>
        <taxon>Kineosporiales</taxon>
        <taxon>Kineosporiaceae</taxon>
    </lineage>
</organism>
<gene>
    <name evidence="1" type="ORF">GCM10025868_43040</name>
</gene>
<evidence type="ECO:0008006" key="3">
    <source>
        <dbReference type="Google" id="ProtNLM"/>
    </source>
</evidence>
<proteinExistence type="predicted"/>
<keyword evidence="2" id="KW-1185">Reference proteome</keyword>
<dbReference type="Proteomes" id="UP001157017">
    <property type="component" value="Unassembled WGS sequence"/>
</dbReference>
<name>A0ABQ6JMC5_9ACTN</name>
<protein>
    <recommendedName>
        <fullName evidence="3">CobB/CobQ-like glutamine amidotransferase domain-containing protein</fullName>
    </recommendedName>
</protein>
<comment type="caution">
    <text evidence="1">The sequence shown here is derived from an EMBL/GenBank/DDBJ whole genome shotgun (WGS) entry which is preliminary data.</text>
</comment>
<sequence length="124" mass="12769">MVGAVPGRAAMSGRLTLGYRVARTPAGAPGLVSAPGEPVAGHEFHRTTVEPGHGGLVDGWHAGWTFDDLGYGGRTEGFARAALHAAYLHVHWAGQPQAAERLIAAARSARAAAARREVTEPAGA</sequence>
<reference evidence="2" key="1">
    <citation type="journal article" date="2019" name="Int. J. Syst. Evol. Microbiol.">
        <title>The Global Catalogue of Microorganisms (GCM) 10K type strain sequencing project: providing services to taxonomists for standard genome sequencing and annotation.</title>
        <authorList>
            <consortium name="The Broad Institute Genomics Platform"/>
            <consortium name="The Broad Institute Genome Sequencing Center for Infectious Disease"/>
            <person name="Wu L."/>
            <person name="Ma J."/>
        </authorList>
    </citation>
    <scope>NUCLEOTIDE SEQUENCE [LARGE SCALE GENOMIC DNA]</scope>
    <source>
        <strain evidence="2">NBRC 108730</strain>
    </source>
</reference>
<dbReference type="EMBL" id="BSUZ01000001">
    <property type="protein sequence ID" value="GMA89054.1"/>
    <property type="molecule type" value="Genomic_DNA"/>
</dbReference>